<evidence type="ECO:0000313" key="4">
    <source>
        <dbReference type="EMBL" id="MCB8878090.1"/>
    </source>
</evidence>
<dbReference type="AlphaFoldDB" id="A0A963YXF5"/>
<proteinExistence type="predicted"/>
<protein>
    <submittedName>
        <fullName evidence="4">Response regulator</fullName>
    </submittedName>
</protein>
<keyword evidence="5" id="KW-1185">Reference proteome</keyword>
<dbReference type="InterPro" id="IPR001789">
    <property type="entry name" value="Sig_transdc_resp-reg_receiver"/>
</dbReference>
<dbReference type="Gene3D" id="3.40.50.2300">
    <property type="match status" value="1"/>
</dbReference>
<sequence length="123" mass="13683">MPVVLCVDGDEEVRDWLDLVLGEAGYEVHFAEMASDVVKPLRDNFRLDLLITDFEMSEESISGLALAKLARNSQPDLPIVFLSELSDLEEKVEEIARPMLILKKPIGRDALVAAIRGFLGTEI</sequence>
<dbReference type="InterPro" id="IPR050595">
    <property type="entry name" value="Bact_response_regulator"/>
</dbReference>
<dbReference type="GO" id="GO:0000160">
    <property type="term" value="P:phosphorelay signal transduction system"/>
    <property type="evidence" value="ECO:0007669"/>
    <property type="project" value="InterPro"/>
</dbReference>
<dbReference type="CDD" id="cd00156">
    <property type="entry name" value="REC"/>
    <property type="match status" value="1"/>
</dbReference>
<keyword evidence="1 2" id="KW-0597">Phosphoprotein</keyword>
<dbReference type="EMBL" id="JAESVB010000023">
    <property type="protein sequence ID" value="MCB8878090.1"/>
    <property type="molecule type" value="Genomic_DNA"/>
</dbReference>
<evidence type="ECO:0000259" key="3">
    <source>
        <dbReference type="PROSITE" id="PS50110"/>
    </source>
</evidence>
<accession>A0A963YXF5</accession>
<dbReference type="Proteomes" id="UP000708298">
    <property type="component" value="Unassembled WGS sequence"/>
</dbReference>
<dbReference type="PANTHER" id="PTHR44591">
    <property type="entry name" value="STRESS RESPONSE REGULATOR PROTEIN 1"/>
    <property type="match status" value="1"/>
</dbReference>
<organism evidence="4 5">
    <name type="scientific">Acidisoma silvae</name>
    <dbReference type="NCBI Taxonomy" id="2802396"/>
    <lineage>
        <taxon>Bacteria</taxon>
        <taxon>Pseudomonadati</taxon>
        <taxon>Pseudomonadota</taxon>
        <taxon>Alphaproteobacteria</taxon>
        <taxon>Acetobacterales</taxon>
        <taxon>Acidocellaceae</taxon>
        <taxon>Acidisoma</taxon>
    </lineage>
</organism>
<evidence type="ECO:0000313" key="5">
    <source>
        <dbReference type="Proteomes" id="UP000708298"/>
    </source>
</evidence>
<reference evidence="4" key="2">
    <citation type="submission" date="2021-01" db="EMBL/GenBank/DDBJ databases">
        <authorList>
            <person name="Mieszkin S."/>
            <person name="Pouder E."/>
            <person name="Alain K."/>
        </authorList>
    </citation>
    <scope>NUCLEOTIDE SEQUENCE</scope>
    <source>
        <strain evidence="4">HW T2.11</strain>
    </source>
</reference>
<dbReference type="Pfam" id="PF00072">
    <property type="entry name" value="Response_reg"/>
    <property type="match status" value="1"/>
</dbReference>
<dbReference type="SMART" id="SM00448">
    <property type="entry name" value="REC"/>
    <property type="match status" value="1"/>
</dbReference>
<dbReference type="SUPFAM" id="SSF52172">
    <property type="entry name" value="CheY-like"/>
    <property type="match status" value="1"/>
</dbReference>
<gene>
    <name evidence="4" type="ORF">ASILVAE211_23085</name>
</gene>
<evidence type="ECO:0000256" key="1">
    <source>
        <dbReference type="ARBA" id="ARBA00022553"/>
    </source>
</evidence>
<name>A0A963YXF5_9PROT</name>
<comment type="caution">
    <text evidence="4">The sequence shown here is derived from an EMBL/GenBank/DDBJ whole genome shotgun (WGS) entry which is preliminary data.</text>
</comment>
<dbReference type="RefSeq" id="WP_227323735.1">
    <property type="nucleotide sequence ID" value="NZ_JAESVB010000023.1"/>
</dbReference>
<dbReference type="PROSITE" id="PS50110">
    <property type="entry name" value="RESPONSE_REGULATORY"/>
    <property type="match status" value="1"/>
</dbReference>
<dbReference type="PANTHER" id="PTHR44591:SF3">
    <property type="entry name" value="RESPONSE REGULATORY DOMAIN-CONTAINING PROTEIN"/>
    <property type="match status" value="1"/>
</dbReference>
<feature type="modified residue" description="4-aspartylphosphate" evidence="2">
    <location>
        <position position="53"/>
    </location>
</feature>
<reference evidence="4" key="1">
    <citation type="journal article" date="2021" name="Microorganisms">
        <title>Acidisoma silvae sp. nov. and Acidisomacellulosilytica sp. nov., Two Acidophilic Bacteria Isolated from Decaying Wood, Hydrolyzing Cellulose and Producing Poly-3-hydroxybutyrate.</title>
        <authorList>
            <person name="Mieszkin S."/>
            <person name="Pouder E."/>
            <person name="Uroz S."/>
            <person name="Simon-Colin C."/>
            <person name="Alain K."/>
        </authorList>
    </citation>
    <scope>NUCLEOTIDE SEQUENCE</scope>
    <source>
        <strain evidence="4">HW T2.11</strain>
    </source>
</reference>
<evidence type="ECO:0000256" key="2">
    <source>
        <dbReference type="PROSITE-ProRule" id="PRU00169"/>
    </source>
</evidence>
<feature type="domain" description="Response regulatory" evidence="3">
    <location>
        <begin position="3"/>
        <end position="119"/>
    </location>
</feature>
<dbReference type="InterPro" id="IPR011006">
    <property type="entry name" value="CheY-like_superfamily"/>
</dbReference>